<evidence type="ECO:0000256" key="7">
    <source>
        <dbReference type="ARBA" id="ARBA00022833"/>
    </source>
</evidence>
<dbReference type="Pfam" id="PF01187">
    <property type="entry name" value="MIF"/>
    <property type="match status" value="1"/>
</dbReference>
<dbReference type="PROSITE" id="PS50808">
    <property type="entry name" value="ZF_BED"/>
    <property type="match status" value="1"/>
</dbReference>
<evidence type="ECO:0000256" key="12">
    <source>
        <dbReference type="ARBA" id="ARBA00039086"/>
    </source>
</evidence>
<dbReference type="Pfam" id="PF02892">
    <property type="entry name" value="zf-BED"/>
    <property type="match status" value="2"/>
</dbReference>
<dbReference type="EC" id="5.3.3.12" evidence="11"/>
<dbReference type="EMBL" id="CAKKLH010000002">
    <property type="protein sequence ID" value="CAH0098323.1"/>
    <property type="molecule type" value="Genomic_DNA"/>
</dbReference>
<proteinExistence type="inferred from homology"/>
<keyword evidence="4" id="KW-0964">Secreted</keyword>
<feature type="region of interest" description="Disordered" evidence="17">
    <location>
        <begin position="1"/>
        <end position="32"/>
    </location>
</feature>
<comment type="catalytic activity">
    <reaction evidence="9">
        <text>3-phenylpyruvate = enol-phenylpyruvate</text>
        <dbReference type="Rhea" id="RHEA:17097"/>
        <dbReference type="ChEBI" id="CHEBI:16815"/>
        <dbReference type="ChEBI" id="CHEBI:18005"/>
        <dbReference type="EC" id="5.3.2.1"/>
    </reaction>
</comment>
<evidence type="ECO:0000256" key="15">
    <source>
        <dbReference type="ARBA" id="ARBA00042730"/>
    </source>
</evidence>
<dbReference type="InterPro" id="IPR036236">
    <property type="entry name" value="Znf_C2H2_sf"/>
</dbReference>
<organism evidence="19 20">
    <name type="scientific">Daphnia galeata</name>
    <dbReference type="NCBI Taxonomy" id="27404"/>
    <lineage>
        <taxon>Eukaryota</taxon>
        <taxon>Metazoa</taxon>
        <taxon>Ecdysozoa</taxon>
        <taxon>Arthropoda</taxon>
        <taxon>Crustacea</taxon>
        <taxon>Branchiopoda</taxon>
        <taxon>Diplostraca</taxon>
        <taxon>Cladocera</taxon>
        <taxon>Anomopoda</taxon>
        <taxon>Daphniidae</taxon>
        <taxon>Daphnia</taxon>
    </lineage>
</organism>
<dbReference type="GO" id="GO:0050178">
    <property type="term" value="F:phenylpyruvate tautomerase activity"/>
    <property type="evidence" value="ECO:0007669"/>
    <property type="project" value="UniProtKB-EC"/>
</dbReference>
<evidence type="ECO:0000256" key="14">
    <source>
        <dbReference type="ARBA" id="ARBA00041912"/>
    </source>
</evidence>
<dbReference type="PANTHER" id="PTHR11954">
    <property type="entry name" value="D-DOPACHROME DECARBOXYLASE"/>
    <property type="match status" value="1"/>
</dbReference>
<evidence type="ECO:0000256" key="1">
    <source>
        <dbReference type="ARBA" id="ARBA00004613"/>
    </source>
</evidence>
<dbReference type="OrthoDB" id="255819at2759"/>
<dbReference type="EC" id="5.3.2.1" evidence="12"/>
<evidence type="ECO:0000256" key="9">
    <source>
        <dbReference type="ARBA" id="ARBA00036735"/>
    </source>
</evidence>
<evidence type="ECO:0000256" key="16">
    <source>
        <dbReference type="PROSITE-ProRule" id="PRU00027"/>
    </source>
</evidence>
<dbReference type="PANTHER" id="PTHR11954:SF6">
    <property type="entry name" value="MACROPHAGE MIGRATION INHIBITORY FACTOR"/>
    <property type="match status" value="1"/>
</dbReference>
<dbReference type="InterPro" id="IPR003656">
    <property type="entry name" value="Znf_BED"/>
</dbReference>
<evidence type="ECO:0000256" key="17">
    <source>
        <dbReference type="SAM" id="MobiDB-lite"/>
    </source>
</evidence>
<evidence type="ECO:0000256" key="5">
    <source>
        <dbReference type="ARBA" id="ARBA00022723"/>
    </source>
</evidence>
<evidence type="ECO:0000256" key="13">
    <source>
        <dbReference type="ARBA" id="ARBA00041631"/>
    </source>
</evidence>
<feature type="domain" description="BED-type" evidence="18">
    <location>
        <begin position="36"/>
        <end position="84"/>
    </location>
</feature>
<name>A0A8J2R9U2_9CRUS</name>
<dbReference type="SUPFAM" id="SSF55331">
    <property type="entry name" value="Tautomerase/MIF"/>
    <property type="match status" value="1"/>
</dbReference>
<reference evidence="19" key="1">
    <citation type="submission" date="2021-11" db="EMBL/GenBank/DDBJ databases">
        <authorList>
            <person name="Schell T."/>
        </authorList>
    </citation>
    <scope>NUCLEOTIDE SEQUENCE</scope>
    <source>
        <strain evidence="19">M5</strain>
    </source>
</reference>
<accession>A0A8J2R9U2</accession>
<evidence type="ECO:0000256" key="10">
    <source>
        <dbReference type="ARBA" id="ARBA00036823"/>
    </source>
</evidence>
<comment type="catalytic activity">
    <reaction evidence="10">
        <text>L-dopachrome = 5,6-dihydroxyindole-2-carboxylate</text>
        <dbReference type="Rhea" id="RHEA:13041"/>
        <dbReference type="ChEBI" id="CHEBI:16875"/>
        <dbReference type="ChEBI" id="CHEBI:57509"/>
        <dbReference type="EC" id="5.3.3.12"/>
    </reaction>
</comment>
<evidence type="ECO:0000256" key="8">
    <source>
        <dbReference type="ARBA" id="ARBA00023235"/>
    </source>
</evidence>
<protein>
    <recommendedName>
        <fullName evidence="15">L-dopachrome isomerase</fullName>
        <ecNumber evidence="12">5.3.2.1</ecNumber>
        <ecNumber evidence="11">5.3.3.12</ecNumber>
    </recommendedName>
    <alternativeName>
        <fullName evidence="13">L-dopachrome tautomerase</fullName>
    </alternativeName>
    <alternativeName>
        <fullName evidence="14">Phenylpyruvate tautomerase</fullName>
    </alternativeName>
</protein>
<keyword evidence="3" id="KW-0202">Cytokine</keyword>
<gene>
    <name evidence="19" type="ORF">DGAL_LOCUS372</name>
</gene>
<evidence type="ECO:0000256" key="2">
    <source>
        <dbReference type="ARBA" id="ARBA00005851"/>
    </source>
</evidence>
<dbReference type="AlphaFoldDB" id="A0A8J2R9U2"/>
<dbReference type="SMART" id="SM00614">
    <property type="entry name" value="ZnF_BED"/>
    <property type="match status" value="2"/>
</dbReference>
<evidence type="ECO:0000256" key="11">
    <source>
        <dbReference type="ARBA" id="ARBA00038932"/>
    </source>
</evidence>
<dbReference type="GO" id="GO:0003677">
    <property type="term" value="F:DNA binding"/>
    <property type="evidence" value="ECO:0007669"/>
    <property type="project" value="InterPro"/>
</dbReference>
<dbReference type="InterPro" id="IPR014347">
    <property type="entry name" value="Tautomerase/MIF_sf"/>
</dbReference>
<comment type="subcellular location">
    <subcellularLocation>
        <location evidence="1">Secreted</location>
    </subcellularLocation>
</comment>
<evidence type="ECO:0000256" key="6">
    <source>
        <dbReference type="ARBA" id="ARBA00022771"/>
    </source>
</evidence>
<dbReference type="GO" id="GO:0005125">
    <property type="term" value="F:cytokine activity"/>
    <property type="evidence" value="ECO:0007669"/>
    <property type="project" value="UniProtKB-KW"/>
</dbReference>
<feature type="compositionally biased region" description="Basic and acidic residues" evidence="17">
    <location>
        <begin position="1"/>
        <end position="21"/>
    </location>
</feature>
<evidence type="ECO:0000313" key="20">
    <source>
        <dbReference type="Proteomes" id="UP000789390"/>
    </source>
</evidence>
<dbReference type="GO" id="GO:0005615">
    <property type="term" value="C:extracellular space"/>
    <property type="evidence" value="ECO:0007669"/>
    <property type="project" value="UniProtKB-KW"/>
</dbReference>
<dbReference type="InterPro" id="IPR001398">
    <property type="entry name" value="Macrophage_inhib_fac"/>
</dbReference>
<keyword evidence="5" id="KW-0479">Metal-binding</keyword>
<evidence type="ECO:0000256" key="4">
    <source>
        <dbReference type="ARBA" id="ARBA00022525"/>
    </source>
</evidence>
<dbReference type="GO" id="GO:0004167">
    <property type="term" value="F:dopachrome isomerase activity"/>
    <property type="evidence" value="ECO:0007669"/>
    <property type="project" value="UniProtKB-EC"/>
</dbReference>
<sequence length="346" mass="38004">MDYEGDDGHSGNEDSPSKEDASSIEPPRKKGRKHREKVSWVWQYFIEEGNVAICQFCEASLSIASTTTLKYHLNHLHKNLIVEGEPNLNEPKPRIQVVSIPSKSPLKNSVNVTKNPSKHFLKETTALISKMLGKPSSNIRVVQVIQDDQASNIENCQKKDSSSSKGYAGAGNMATCQFCQASLSSASTTTLKYHLNHLHKDLLTENETTATTTTDSAANTSQTEIVEIDTETIPIPEITSMPHLKITTNISNSLVPSDFLNETSALLSKMLDKPESCSIVTVVPERQMLWGGVQGPCAIARLRGVGNLGESDNINLKMQLGEHIEKFLGVPPSRMLIHNDTSTAYF</sequence>
<dbReference type="SUPFAM" id="SSF57667">
    <property type="entry name" value="beta-beta-alpha zinc fingers"/>
    <property type="match status" value="1"/>
</dbReference>
<keyword evidence="7" id="KW-0862">Zinc</keyword>
<keyword evidence="8" id="KW-0413">Isomerase</keyword>
<dbReference type="Proteomes" id="UP000789390">
    <property type="component" value="Unassembled WGS sequence"/>
</dbReference>
<evidence type="ECO:0000313" key="19">
    <source>
        <dbReference type="EMBL" id="CAH0098323.1"/>
    </source>
</evidence>
<comment type="caution">
    <text evidence="19">The sequence shown here is derived from an EMBL/GenBank/DDBJ whole genome shotgun (WGS) entry which is preliminary data.</text>
</comment>
<evidence type="ECO:0000256" key="3">
    <source>
        <dbReference type="ARBA" id="ARBA00022514"/>
    </source>
</evidence>
<keyword evidence="20" id="KW-1185">Reference proteome</keyword>
<dbReference type="GO" id="GO:0008270">
    <property type="term" value="F:zinc ion binding"/>
    <property type="evidence" value="ECO:0007669"/>
    <property type="project" value="UniProtKB-KW"/>
</dbReference>
<evidence type="ECO:0000259" key="18">
    <source>
        <dbReference type="PROSITE" id="PS50808"/>
    </source>
</evidence>
<comment type="similarity">
    <text evidence="2">Belongs to the MIF family.</text>
</comment>
<dbReference type="Gene3D" id="3.30.429.10">
    <property type="entry name" value="Macrophage Migration Inhibitory Factor"/>
    <property type="match status" value="1"/>
</dbReference>
<keyword evidence="6 16" id="KW-0863">Zinc-finger</keyword>